<evidence type="ECO:0000259" key="1">
    <source>
        <dbReference type="Pfam" id="PF01261"/>
    </source>
</evidence>
<dbReference type="AlphaFoldDB" id="A0A7J3QDE1"/>
<accession>A0A7J3QDE1</accession>
<dbReference type="InterPro" id="IPR036237">
    <property type="entry name" value="Xyl_isomerase-like_sf"/>
</dbReference>
<organism evidence="2">
    <name type="scientific">Ignisphaera aggregans</name>
    <dbReference type="NCBI Taxonomy" id="334771"/>
    <lineage>
        <taxon>Archaea</taxon>
        <taxon>Thermoproteota</taxon>
        <taxon>Thermoprotei</taxon>
        <taxon>Desulfurococcales</taxon>
        <taxon>Desulfurococcaceae</taxon>
        <taxon>Ignisphaera</taxon>
    </lineage>
</organism>
<gene>
    <name evidence="2" type="ORF">ENV02_01560</name>
</gene>
<dbReference type="SUPFAM" id="SSF51658">
    <property type="entry name" value="Xylose isomerase-like"/>
    <property type="match status" value="1"/>
</dbReference>
<dbReference type="InterPro" id="IPR013022">
    <property type="entry name" value="Xyl_isomerase-like_TIM-brl"/>
</dbReference>
<sequence length="147" mass="16971">MFLETFDVTWDRKRIAGYLHETVKIVERVRESVGNIYIMWDLSHAPLLNEDPEILKSYPEFIGHIHIGCGKKVDDKLLDTHPGFYRPGAINTENDVAKLLRVLHDMDYKGSISFEIRPEQDQDPFEVLNAGKGVLLRAFQLYLDSIL</sequence>
<comment type="caution">
    <text evidence="2">The sequence shown here is derived from an EMBL/GenBank/DDBJ whole genome shotgun (WGS) entry which is preliminary data.</text>
</comment>
<protein>
    <recommendedName>
        <fullName evidence="1">Xylose isomerase-like TIM barrel domain-containing protein</fullName>
    </recommendedName>
</protein>
<dbReference type="EMBL" id="DTET01000080">
    <property type="protein sequence ID" value="HGV66487.1"/>
    <property type="molecule type" value="Genomic_DNA"/>
</dbReference>
<evidence type="ECO:0000313" key="2">
    <source>
        <dbReference type="EMBL" id="HGV66487.1"/>
    </source>
</evidence>
<proteinExistence type="predicted"/>
<feature type="domain" description="Xylose isomerase-like TIM barrel" evidence="1">
    <location>
        <begin position="18"/>
        <end position="120"/>
    </location>
</feature>
<name>A0A7J3QDE1_9CREN</name>
<reference evidence="2" key="1">
    <citation type="journal article" date="2020" name="mSystems">
        <title>Genome- and Community-Level Interaction Insights into Carbon Utilization and Element Cycling Functions of Hydrothermarchaeota in Hydrothermal Sediment.</title>
        <authorList>
            <person name="Zhou Z."/>
            <person name="Liu Y."/>
            <person name="Xu W."/>
            <person name="Pan J."/>
            <person name="Luo Z.H."/>
            <person name="Li M."/>
        </authorList>
    </citation>
    <scope>NUCLEOTIDE SEQUENCE [LARGE SCALE GENOMIC DNA]</scope>
    <source>
        <strain evidence="2">SpSt-721</strain>
    </source>
</reference>
<dbReference type="Gene3D" id="3.20.20.150">
    <property type="entry name" value="Divalent-metal-dependent TIM barrel enzymes"/>
    <property type="match status" value="1"/>
</dbReference>
<dbReference type="Pfam" id="PF01261">
    <property type="entry name" value="AP_endonuc_2"/>
    <property type="match status" value="1"/>
</dbReference>